<feature type="domain" description="Exostosin GT47" evidence="1">
    <location>
        <begin position="148"/>
        <end position="301"/>
    </location>
</feature>
<name>A0A5C6DF18_9BACT</name>
<reference evidence="2 3" key="1">
    <citation type="submission" date="2019-02" db="EMBL/GenBank/DDBJ databases">
        <title>Deep-cultivation of Planctomycetes and their phenomic and genomic characterization uncovers novel biology.</title>
        <authorList>
            <person name="Wiegand S."/>
            <person name="Jogler M."/>
            <person name="Boedeker C."/>
            <person name="Pinto D."/>
            <person name="Vollmers J."/>
            <person name="Rivas-Marin E."/>
            <person name="Kohn T."/>
            <person name="Peeters S.H."/>
            <person name="Heuer A."/>
            <person name="Rast P."/>
            <person name="Oberbeckmann S."/>
            <person name="Bunk B."/>
            <person name="Jeske O."/>
            <person name="Meyerdierks A."/>
            <person name="Storesund J.E."/>
            <person name="Kallscheuer N."/>
            <person name="Luecker S."/>
            <person name="Lage O.M."/>
            <person name="Pohl T."/>
            <person name="Merkel B.J."/>
            <person name="Hornburger P."/>
            <person name="Mueller R.-W."/>
            <person name="Bruemmer F."/>
            <person name="Labrenz M."/>
            <person name="Spormann A.M."/>
            <person name="Op Den Camp H."/>
            <person name="Overmann J."/>
            <person name="Amann R."/>
            <person name="Jetten M.S.M."/>
            <person name="Mascher T."/>
            <person name="Medema M.H."/>
            <person name="Devos D.P."/>
            <person name="Kaster A.-K."/>
            <person name="Ovreas L."/>
            <person name="Rohde M."/>
            <person name="Galperin M.Y."/>
            <person name="Jogler C."/>
        </authorList>
    </citation>
    <scope>NUCLEOTIDE SEQUENCE [LARGE SCALE GENOMIC DNA]</scope>
    <source>
        <strain evidence="2 3">Poly41</strain>
    </source>
</reference>
<dbReference type="RefSeq" id="WP_146528799.1">
    <property type="nucleotide sequence ID" value="NZ_SJPV01000008.1"/>
</dbReference>
<organism evidence="2 3">
    <name type="scientific">Novipirellula artificiosorum</name>
    <dbReference type="NCBI Taxonomy" id="2528016"/>
    <lineage>
        <taxon>Bacteria</taxon>
        <taxon>Pseudomonadati</taxon>
        <taxon>Planctomycetota</taxon>
        <taxon>Planctomycetia</taxon>
        <taxon>Pirellulales</taxon>
        <taxon>Pirellulaceae</taxon>
        <taxon>Novipirellula</taxon>
    </lineage>
</organism>
<proteinExistence type="predicted"/>
<comment type="caution">
    <text evidence="2">The sequence shown here is derived from an EMBL/GenBank/DDBJ whole genome shotgun (WGS) entry which is preliminary data.</text>
</comment>
<dbReference type="PANTHER" id="PTHR11062:SF391">
    <property type="entry name" value="PIN DOMAIN-CONTAINING PROTEIN"/>
    <property type="match status" value="1"/>
</dbReference>
<protein>
    <submittedName>
        <fullName evidence="2">Exostosin family protein</fullName>
    </submittedName>
</protein>
<sequence>MKIFFPEPGEVEQYVHNQVGPHMSVHARFYDRLRVFLHQEYQTSDPDEADYVFLPINLILFQFCNLQNVVWENTLPDPGPTIERTAQRFPGKRLLLFGSGDFGQRKRSVWESKASNRAYPNLYEGLDERITLIAFESTDDLLPCDIGAIPYVTQTAPAKMPLLHALFRRRVDPPDRDLLYSFAGTLAYQELPRDHVRGGKLLDIAGRGPDWFVGTAKDARKRYGKVAGSDIGMLRRSTFTLCPAGFGRWSFRLFQAPVFGSIPVLLADGYRLPFAGQIPWQNFSIVLAESNLADISGILREIPDERIEELQAGMKANRHHFFEQGAHQLIANRLASMSLDSQGKAAMRAS</sequence>
<dbReference type="Proteomes" id="UP000319143">
    <property type="component" value="Unassembled WGS sequence"/>
</dbReference>
<evidence type="ECO:0000259" key="1">
    <source>
        <dbReference type="Pfam" id="PF03016"/>
    </source>
</evidence>
<keyword evidence="3" id="KW-1185">Reference proteome</keyword>
<evidence type="ECO:0000313" key="2">
    <source>
        <dbReference type="EMBL" id="TWU34417.1"/>
    </source>
</evidence>
<evidence type="ECO:0000313" key="3">
    <source>
        <dbReference type="Proteomes" id="UP000319143"/>
    </source>
</evidence>
<dbReference type="PANTHER" id="PTHR11062">
    <property type="entry name" value="EXOSTOSIN HEPARAN SULFATE GLYCOSYLTRANSFERASE -RELATED"/>
    <property type="match status" value="1"/>
</dbReference>
<dbReference type="InterPro" id="IPR004263">
    <property type="entry name" value="Exostosin"/>
</dbReference>
<dbReference type="EMBL" id="SJPV01000008">
    <property type="protein sequence ID" value="TWU34417.1"/>
    <property type="molecule type" value="Genomic_DNA"/>
</dbReference>
<dbReference type="GO" id="GO:0016757">
    <property type="term" value="F:glycosyltransferase activity"/>
    <property type="evidence" value="ECO:0007669"/>
    <property type="project" value="InterPro"/>
</dbReference>
<dbReference type="OrthoDB" id="1416011at2"/>
<dbReference type="InterPro" id="IPR040911">
    <property type="entry name" value="Exostosin_GT47"/>
</dbReference>
<dbReference type="AlphaFoldDB" id="A0A5C6DF18"/>
<gene>
    <name evidence="2" type="ORF">Poly41_45650</name>
</gene>
<dbReference type="Pfam" id="PF03016">
    <property type="entry name" value="Exostosin_GT47"/>
    <property type="match status" value="1"/>
</dbReference>
<accession>A0A5C6DF18</accession>